<feature type="compositionally biased region" description="Polar residues" evidence="1">
    <location>
        <begin position="454"/>
        <end position="478"/>
    </location>
</feature>
<accession>A0A0M4U791</accession>
<feature type="compositionally biased region" description="Low complexity" evidence="1">
    <location>
        <begin position="485"/>
        <end position="496"/>
    </location>
</feature>
<organism evidence="3 4">
    <name type="scientific">Psychrobacter urativorans</name>
    <dbReference type="NCBI Taxonomy" id="45610"/>
    <lineage>
        <taxon>Bacteria</taxon>
        <taxon>Pseudomonadati</taxon>
        <taxon>Pseudomonadota</taxon>
        <taxon>Gammaproteobacteria</taxon>
        <taxon>Moraxellales</taxon>
        <taxon>Moraxellaceae</taxon>
        <taxon>Psychrobacter</taxon>
    </lineage>
</organism>
<proteinExistence type="predicted"/>
<gene>
    <name evidence="3" type="ORF">AOC03_07995</name>
</gene>
<dbReference type="Proteomes" id="UP000059847">
    <property type="component" value="Chromosome"/>
</dbReference>
<sequence>MNIINQLEQTVTPAVLGASGSVAHISLLEQFYAILVTRLAVSEIYTQLQRNDQSYIEPSVARSILFEQLWVQPSQRHLLVQELATTHHVDETTTEQLLINAAYLAYQELKNLANGQFLPAFLQMQQASVRQYLPVWAAAVVSPVVAVVAEETAVQRTVLAADALLYDNYQTPKAAVTTNQVLAADSVPVIVEGSDGQAAMVSSIDSIDSTDAIHANPADYRAPDSHSNSSLAEIRQRNQRNDLIVRALLFAAALGAIALVWVLVSKNDEVEPIVPVATAPVEPAPEVEEPAPVLTPAQLAVSVDYSGNLYSCSATVGDIGLQDVLKQALYTSFGDQSNACQITVQEGVATTLTNVSIDTLPNVLMLMRTAPFLRLQLQNDSMTLEAPDETLLQRLLVDMHTLLPAMTVTTATTITNTQPPANTYDETYNNNNYNNGAYNNGAVPNNGSAPAPITTDNNMMTNQPNPSSFTGNNSSNDSVAPPYPSQNNPAPQSSSPMTPDTSDLEKPIFAEQPIIRKPAN</sequence>
<dbReference type="STRING" id="45610.AOC03_07995"/>
<name>A0A0M4U791_9GAMM</name>
<feature type="compositionally biased region" description="Low complexity" evidence="1">
    <location>
        <begin position="414"/>
        <end position="447"/>
    </location>
</feature>
<evidence type="ECO:0000256" key="2">
    <source>
        <dbReference type="SAM" id="Phobius"/>
    </source>
</evidence>
<keyword evidence="2" id="KW-0472">Membrane</keyword>
<keyword evidence="2" id="KW-1133">Transmembrane helix</keyword>
<keyword evidence="4" id="KW-1185">Reference proteome</keyword>
<protein>
    <submittedName>
        <fullName evidence="3">Uncharacterized protein</fullName>
    </submittedName>
</protein>
<keyword evidence="2" id="KW-0812">Transmembrane</keyword>
<feature type="region of interest" description="Disordered" evidence="1">
    <location>
        <begin position="414"/>
        <end position="520"/>
    </location>
</feature>
<dbReference type="KEGG" id="pur:AOC03_07995"/>
<evidence type="ECO:0000313" key="3">
    <source>
        <dbReference type="EMBL" id="ALF59989.1"/>
    </source>
</evidence>
<reference evidence="3 4" key="1">
    <citation type="submission" date="2015-09" db="EMBL/GenBank/DDBJ databases">
        <title>Complete genome of Psychrobacter urativorans R10.10B.</title>
        <authorList>
            <person name="See-Too W.S."/>
            <person name="Chan K.G."/>
        </authorList>
    </citation>
    <scope>NUCLEOTIDE SEQUENCE [LARGE SCALE GENOMIC DNA]</scope>
    <source>
        <strain evidence="3 4">R10.10B</strain>
    </source>
</reference>
<evidence type="ECO:0000313" key="4">
    <source>
        <dbReference type="Proteomes" id="UP000059847"/>
    </source>
</evidence>
<feature type="transmembrane region" description="Helical" evidence="2">
    <location>
        <begin position="243"/>
        <end position="264"/>
    </location>
</feature>
<evidence type="ECO:0000256" key="1">
    <source>
        <dbReference type="SAM" id="MobiDB-lite"/>
    </source>
</evidence>
<dbReference type="OrthoDB" id="6655349at2"/>
<dbReference type="AlphaFoldDB" id="A0A0M4U791"/>
<dbReference type="EMBL" id="CP012678">
    <property type="protein sequence ID" value="ALF59989.1"/>
    <property type="molecule type" value="Genomic_DNA"/>
</dbReference>
<dbReference type="RefSeq" id="WP_062534908.1">
    <property type="nucleotide sequence ID" value="NZ_CP012678.1"/>
</dbReference>